<dbReference type="PIRSF" id="PIRSF002133">
    <property type="entry name" value="Ribosomal_S12/S23"/>
    <property type="match status" value="1"/>
</dbReference>
<dbReference type="InterPro" id="IPR012340">
    <property type="entry name" value="NA-bd_OB-fold"/>
</dbReference>
<dbReference type="GO" id="GO:0015935">
    <property type="term" value="C:small ribosomal subunit"/>
    <property type="evidence" value="ECO:0007669"/>
    <property type="project" value="InterPro"/>
</dbReference>
<evidence type="ECO:0000256" key="3">
    <source>
        <dbReference type="ARBA" id="ARBA00023274"/>
    </source>
</evidence>
<evidence type="ECO:0000256" key="2">
    <source>
        <dbReference type="ARBA" id="ARBA00022980"/>
    </source>
</evidence>
<keyword evidence="6" id="KW-1185">Reference proteome</keyword>
<dbReference type="EMBL" id="JAUJYN010000003">
    <property type="protein sequence ID" value="KAK1275932.1"/>
    <property type="molecule type" value="Genomic_DNA"/>
</dbReference>
<proteinExistence type="inferred from homology"/>
<reference evidence="5" key="2">
    <citation type="submission" date="2023-06" db="EMBL/GenBank/DDBJ databases">
        <authorList>
            <person name="Ma L."/>
            <person name="Liu K.-W."/>
            <person name="Li Z."/>
            <person name="Hsiao Y.-Y."/>
            <person name="Qi Y."/>
            <person name="Fu T."/>
            <person name="Tang G."/>
            <person name="Zhang D."/>
            <person name="Sun W.-H."/>
            <person name="Liu D.-K."/>
            <person name="Li Y."/>
            <person name="Chen G.-Z."/>
            <person name="Liu X.-D."/>
            <person name="Liao X.-Y."/>
            <person name="Jiang Y.-T."/>
            <person name="Yu X."/>
            <person name="Hao Y."/>
            <person name="Huang J."/>
            <person name="Zhao X.-W."/>
            <person name="Ke S."/>
            <person name="Chen Y.-Y."/>
            <person name="Wu W.-L."/>
            <person name="Hsu J.-L."/>
            <person name="Lin Y.-F."/>
            <person name="Huang M.-D."/>
            <person name="Li C.-Y."/>
            <person name="Huang L."/>
            <person name="Wang Z.-W."/>
            <person name="Zhao X."/>
            <person name="Zhong W.-Y."/>
            <person name="Peng D.-H."/>
            <person name="Ahmad S."/>
            <person name="Lan S."/>
            <person name="Zhang J.-S."/>
            <person name="Tsai W.-C."/>
            <person name="Van De Peer Y."/>
            <person name="Liu Z.-J."/>
        </authorList>
    </citation>
    <scope>NUCLEOTIDE SEQUENCE</scope>
    <source>
        <strain evidence="5">SCP</strain>
        <tissue evidence="5">Leaves</tissue>
    </source>
</reference>
<dbReference type="PROSITE" id="PS00055">
    <property type="entry name" value="RIBOSOMAL_S12"/>
    <property type="match status" value="1"/>
</dbReference>
<keyword evidence="3 4" id="KW-0687">Ribonucleoprotein</keyword>
<dbReference type="PANTHER" id="PTHR11652">
    <property type="entry name" value="30S RIBOSOMAL PROTEIN S12 FAMILY MEMBER"/>
    <property type="match status" value="1"/>
</dbReference>
<dbReference type="NCBIfam" id="TIGR00981">
    <property type="entry name" value="rpsL_bact"/>
    <property type="match status" value="1"/>
</dbReference>
<evidence type="ECO:0008006" key="7">
    <source>
        <dbReference type="Google" id="ProtNLM"/>
    </source>
</evidence>
<evidence type="ECO:0000256" key="1">
    <source>
        <dbReference type="ARBA" id="ARBA00005657"/>
    </source>
</evidence>
<evidence type="ECO:0000313" key="6">
    <source>
        <dbReference type="Proteomes" id="UP001179952"/>
    </source>
</evidence>
<dbReference type="InterPro" id="IPR005679">
    <property type="entry name" value="Ribosomal_uS12_bac"/>
</dbReference>
<organism evidence="5 6">
    <name type="scientific">Acorus gramineus</name>
    <name type="common">Dwarf sweet flag</name>
    <dbReference type="NCBI Taxonomy" id="55184"/>
    <lineage>
        <taxon>Eukaryota</taxon>
        <taxon>Viridiplantae</taxon>
        <taxon>Streptophyta</taxon>
        <taxon>Embryophyta</taxon>
        <taxon>Tracheophyta</taxon>
        <taxon>Spermatophyta</taxon>
        <taxon>Magnoliopsida</taxon>
        <taxon>Liliopsida</taxon>
        <taxon>Acoraceae</taxon>
        <taxon>Acorus</taxon>
    </lineage>
</organism>
<dbReference type="GO" id="GO:0006412">
    <property type="term" value="P:translation"/>
    <property type="evidence" value="ECO:0007669"/>
    <property type="project" value="InterPro"/>
</dbReference>
<reference evidence="5" key="1">
    <citation type="journal article" date="2023" name="Nat. Commun.">
        <title>Diploid and tetraploid genomes of Acorus and the evolution of monocots.</title>
        <authorList>
            <person name="Ma L."/>
            <person name="Liu K.W."/>
            <person name="Li Z."/>
            <person name="Hsiao Y.Y."/>
            <person name="Qi Y."/>
            <person name="Fu T."/>
            <person name="Tang G.D."/>
            <person name="Zhang D."/>
            <person name="Sun W.H."/>
            <person name="Liu D.K."/>
            <person name="Li Y."/>
            <person name="Chen G.Z."/>
            <person name="Liu X.D."/>
            <person name="Liao X.Y."/>
            <person name="Jiang Y.T."/>
            <person name="Yu X."/>
            <person name="Hao Y."/>
            <person name="Huang J."/>
            <person name="Zhao X.W."/>
            <person name="Ke S."/>
            <person name="Chen Y.Y."/>
            <person name="Wu W.L."/>
            <person name="Hsu J.L."/>
            <person name="Lin Y.F."/>
            <person name="Huang M.D."/>
            <person name="Li C.Y."/>
            <person name="Huang L."/>
            <person name="Wang Z.W."/>
            <person name="Zhao X."/>
            <person name="Zhong W.Y."/>
            <person name="Peng D.H."/>
            <person name="Ahmad S."/>
            <person name="Lan S."/>
            <person name="Zhang J.S."/>
            <person name="Tsai W.C."/>
            <person name="Van de Peer Y."/>
            <person name="Liu Z.J."/>
        </authorList>
    </citation>
    <scope>NUCLEOTIDE SEQUENCE</scope>
    <source>
        <strain evidence="5">SCP</strain>
    </source>
</reference>
<accession>A0AAV9BIJ4</accession>
<dbReference type="AlphaFoldDB" id="A0AAV9BIJ4"/>
<dbReference type="Pfam" id="PF00164">
    <property type="entry name" value="Ribosom_S12_S23"/>
    <property type="match status" value="1"/>
</dbReference>
<sequence>MLVGNKVDKSDSKGDLSVNFSTITPKKPNSALRKVARVRLTSGFEITAYIPGIGHNLQEHSVVLVRGGRVKDLPGVRYHIVRGTLDAVGVKDRQQGRSSAL</sequence>
<comment type="caution">
    <text evidence="5">The sequence shown here is derived from an EMBL/GenBank/DDBJ whole genome shotgun (WGS) entry which is preliminary data.</text>
</comment>
<evidence type="ECO:0000313" key="5">
    <source>
        <dbReference type="EMBL" id="KAK1275932.1"/>
    </source>
</evidence>
<dbReference type="SUPFAM" id="SSF50249">
    <property type="entry name" value="Nucleic acid-binding proteins"/>
    <property type="match status" value="1"/>
</dbReference>
<dbReference type="Gene3D" id="2.40.50.140">
    <property type="entry name" value="Nucleic acid-binding proteins"/>
    <property type="match status" value="1"/>
</dbReference>
<dbReference type="CDD" id="cd03368">
    <property type="entry name" value="Ribosomal_S12"/>
    <property type="match status" value="1"/>
</dbReference>
<dbReference type="PRINTS" id="PR01034">
    <property type="entry name" value="RIBOSOMALS12"/>
</dbReference>
<protein>
    <recommendedName>
        <fullName evidence="7">Ribosomal protein S12</fullName>
    </recommendedName>
</protein>
<keyword evidence="2 4" id="KW-0689">Ribosomal protein</keyword>
<dbReference type="InterPro" id="IPR006032">
    <property type="entry name" value="Ribosomal_uS12"/>
</dbReference>
<dbReference type="Proteomes" id="UP001179952">
    <property type="component" value="Unassembled WGS sequence"/>
</dbReference>
<dbReference type="GO" id="GO:0003735">
    <property type="term" value="F:structural constituent of ribosome"/>
    <property type="evidence" value="ECO:0007669"/>
    <property type="project" value="InterPro"/>
</dbReference>
<evidence type="ECO:0000256" key="4">
    <source>
        <dbReference type="RuleBase" id="RU003622"/>
    </source>
</evidence>
<gene>
    <name evidence="5" type="ORF">QJS04_geneDACA010105</name>
</gene>
<comment type="similarity">
    <text evidence="1 4">Belongs to the universal ribosomal protein uS12 family.</text>
</comment>
<name>A0AAV9BIJ4_ACOGR</name>